<gene>
    <name evidence="2" type="ORF">OMQ_01831</name>
</gene>
<dbReference type="HOGENOM" id="CLU_2584329_0_0_9"/>
<dbReference type="InterPro" id="IPR004089">
    <property type="entry name" value="MCPsignal_dom"/>
</dbReference>
<dbReference type="GO" id="GO:0016020">
    <property type="term" value="C:membrane"/>
    <property type="evidence" value="ECO:0007669"/>
    <property type="project" value="InterPro"/>
</dbReference>
<dbReference type="GO" id="GO:0007165">
    <property type="term" value="P:signal transduction"/>
    <property type="evidence" value="ECO:0007669"/>
    <property type="project" value="InterPro"/>
</dbReference>
<dbReference type="AlphaFoldDB" id="S0J6Q9"/>
<evidence type="ECO:0000313" key="2">
    <source>
        <dbReference type="EMBL" id="EOT27917.1"/>
    </source>
</evidence>
<comment type="caution">
    <text evidence="2">The sequence shown here is derived from an EMBL/GenBank/DDBJ whole genome shotgun (WGS) entry which is preliminary data.</text>
</comment>
<dbReference type="Proteomes" id="UP000014136">
    <property type="component" value="Unassembled WGS sequence"/>
</dbReference>
<dbReference type="SUPFAM" id="SSF58104">
    <property type="entry name" value="Methyl-accepting chemotaxis protein (MCP) signaling domain"/>
    <property type="match status" value="1"/>
</dbReference>
<dbReference type="Gene3D" id="1.10.287.950">
    <property type="entry name" value="Methyl-accepting chemotaxis protein"/>
    <property type="match status" value="1"/>
</dbReference>
<feature type="domain" description="Methyl-accepting transducer" evidence="1">
    <location>
        <begin position="2"/>
        <end position="61"/>
    </location>
</feature>
<name>S0J6Q9_9ENTE</name>
<accession>S0J6Q9</accession>
<evidence type="ECO:0000259" key="1">
    <source>
        <dbReference type="Pfam" id="PF00015"/>
    </source>
</evidence>
<dbReference type="EMBL" id="AHYT01000009">
    <property type="protein sequence ID" value="EOT27917.1"/>
    <property type="molecule type" value="Genomic_DNA"/>
</dbReference>
<evidence type="ECO:0000313" key="3">
    <source>
        <dbReference type="Proteomes" id="UP000014136"/>
    </source>
</evidence>
<organism evidence="2 3">
    <name type="scientific">Enterococcus saccharolyticus subsp. saccharolyticus ATCC 43076</name>
    <dbReference type="NCBI Taxonomy" id="1139996"/>
    <lineage>
        <taxon>Bacteria</taxon>
        <taxon>Bacillati</taxon>
        <taxon>Bacillota</taxon>
        <taxon>Bacilli</taxon>
        <taxon>Lactobacillales</taxon>
        <taxon>Enterococcaceae</taxon>
        <taxon>Enterococcus</taxon>
    </lineage>
</organism>
<keyword evidence="3" id="KW-1185">Reference proteome</keyword>
<sequence>MTNTLPAVEKGVEVITDAGDSFEAIVGAVHEMANQIPDISTTSEELSVSAEEVSVSVLEIATGSHITSDNIEAIAVSMNE</sequence>
<reference evidence="2 3" key="1">
    <citation type="submission" date="2013-03" db="EMBL/GenBank/DDBJ databases">
        <title>The Genome Sequence of Enterococcus saccharolyticus ATCC_43076 (Illumina only assembly).</title>
        <authorList>
            <consortium name="The Broad Institute Genomics Platform"/>
            <consortium name="The Broad Institute Genome Sequencing Center for Infectious Disease"/>
            <person name="Earl A."/>
            <person name="Russ C."/>
            <person name="Gilmore M."/>
            <person name="Surin D."/>
            <person name="Walker B."/>
            <person name="Young S."/>
            <person name="Zeng Q."/>
            <person name="Gargeya S."/>
            <person name="Fitzgerald M."/>
            <person name="Haas B."/>
            <person name="Abouelleil A."/>
            <person name="Allen A.W."/>
            <person name="Alvarado L."/>
            <person name="Arachchi H.M."/>
            <person name="Berlin A.M."/>
            <person name="Chapman S.B."/>
            <person name="Gainer-Dewar J."/>
            <person name="Goldberg J."/>
            <person name="Griggs A."/>
            <person name="Gujja S."/>
            <person name="Hansen M."/>
            <person name="Howarth C."/>
            <person name="Imamovic A."/>
            <person name="Ireland A."/>
            <person name="Larimer J."/>
            <person name="McCowan C."/>
            <person name="Murphy C."/>
            <person name="Pearson M."/>
            <person name="Poon T.W."/>
            <person name="Priest M."/>
            <person name="Roberts A."/>
            <person name="Saif S."/>
            <person name="Shea T."/>
            <person name="Sisk P."/>
            <person name="Sykes S."/>
            <person name="Wortman J."/>
            <person name="Nusbaum C."/>
            <person name="Birren B."/>
        </authorList>
    </citation>
    <scope>NUCLEOTIDE SEQUENCE [LARGE SCALE GENOMIC DNA]</scope>
    <source>
        <strain evidence="2 3">ATCC 43076</strain>
    </source>
</reference>
<dbReference type="Pfam" id="PF00015">
    <property type="entry name" value="MCPsignal"/>
    <property type="match status" value="1"/>
</dbReference>
<protein>
    <recommendedName>
        <fullName evidence="1">Methyl-accepting transducer domain-containing protein</fullName>
    </recommendedName>
</protein>
<dbReference type="eggNOG" id="COG0840">
    <property type="taxonomic scope" value="Bacteria"/>
</dbReference>
<proteinExistence type="predicted"/>
<dbReference type="PATRIC" id="fig|1139996.3.peg.1804"/>
<dbReference type="STRING" id="41997.RV16_GL000671"/>